<keyword evidence="1" id="KW-1133">Transmembrane helix</keyword>
<sequence>MMSKRRGSRTLSMPRLEFGKVRWRRGLIGPGQWKLDCWYNENGFCFCFWAYMFFLGLYLVFEFLCYFGLTIGFGLTLKKSTTGVQKEKSTTGLQKKDLVLCVPRPTLSLGHCSSLERGKIRICHSTKRKILPIKLSNVLNLGK</sequence>
<reference evidence="2 3" key="1">
    <citation type="journal article" date="2020" name="Nat. Commun.">
        <title>Genome of Tripterygium wilfordii and identification of cytochrome P450 involved in triptolide biosynthesis.</title>
        <authorList>
            <person name="Tu L."/>
            <person name="Su P."/>
            <person name="Zhang Z."/>
            <person name="Gao L."/>
            <person name="Wang J."/>
            <person name="Hu T."/>
            <person name="Zhou J."/>
            <person name="Zhang Y."/>
            <person name="Zhao Y."/>
            <person name="Liu Y."/>
            <person name="Song Y."/>
            <person name="Tong Y."/>
            <person name="Lu Y."/>
            <person name="Yang J."/>
            <person name="Xu C."/>
            <person name="Jia M."/>
            <person name="Peters R.J."/>
            <person name="Huang L."/>
            <person name="Gao W."/>
        </authorList>
    </citation>
    <scope>NUCLEOTIDE SEQUENCE [LARGE SCALE GENOMIC DNA]</scope>
    <source>
        <strain evidence="3">cv. XIE 37</strain>
        <tissue evidence="2">Leaf</tissue>
    </source>
</reference>
<dbReference type="InParanoid" id="A0A7J7D180"/>
<dbReference type="Proteomes" id="UP000593562">
    <property type="component" value="Unassembled WGS sequence"/>
</dbReference>
<organism evidence="2 3">
    <name type="scientific">Tripterygium wilfordii</name>
    <name type="common">Thunder God vine</name>
    <dbReference type="NCBI Taxonomy" id="458696"/>
    <lineage>
        <taxon>Eukaryota</taxon>
        <taxon>Viridiplantae</taxon>
        <taxon>Streptophyta</taxon>
        <taxon>Embryophyta</taxon>
        <taxon>Tracheophyta</taxon>
        <taxon>Spermatophyta</taxon>
        <taxon>Magnoliopsida</taxon>
        <taxon>eudicotyledons</taxon>
        <taxon>Gunneridae</taxon>
        <taxon>Pentapetalae</taxon>
        <taxon>rosids</taxon>
        <taxon>fabids</taxon>
        <taxon>Celastrales</taxon>
        <taxon>Celastraceae</taxon>
        <taxon>Tripterygium</taxon>
    </lineage>
</organism>
<keyword evidence="3" id="KW-1185">Reference proteome</keyword>
<accession>A0A7J7D180</accession>
<gene>
    <name evidence="2" type="ORF">HS088_TW11G00091</name>
</gene>
<evidence type="ECO:0000256" key="1">
    <source>
        <dbReference type="SAM" id="Phobius"/>
    </source>
</evidence>
<keyword evidence="1" id="KW-0812">Transmembrane</keyword>
<comment type="caution">
    <text evidence="2">The sequence shown here is derived from an EMBL/GenBank/DDBJ whole genome shotgun (WGS) entry which is preliminary data.</text>
</comment>
<evidence type="ECO:0000313" key="3">
    <source>
        <dbReference type="Proteomes" id="UP000593562"/>
    </source>
</evidence>
<feature type="transmembrane region" description="Helical" evidence="1">
    <location>
        <begin position="48"/>
        <end position="69"/>
    </location>
</feature>
<evidence type="ECO:0000313" key="2">
    <source>
        <dbReference type="EMBL" id="KAF5740028.1"/>
    </source>
</evidence>
<dbReference type="AlphaFoldDB" id="A0A7J7D180"/>
<keyword evidence="1" id="KW-0472">Membrane</keyword>
<protein>
    <submittedName>
        <fullName evidence="2">Uncharacterized protein</fullName>
    </submittedName>
</protein>
<proteinExistence type="predicted"/>
<name>A0A7J7D180_TRIWF</name>
<dbReference type="EMBL" id="JAAARO010000011">
    <property type="protein sequence ID" value="KAF5740028.1"/>
    <property type="molecule type" value="Genomic_DNA"/>
</dbReference>